<evidence type="ECO:0000256" key="1">
    <source>
        <dbReference type="SAM" id="MobiDB-lite"/>
    </source>
</evidence>
<keyword evidence="4" id="KW-1185">Reference proteome</keyword>
<dbReference type="Proteomes" id="UP000290189">
    <property type="component" value="Unassembled WGS sequence"/>
</dbReference>
<sequence length="160" mass="18119">MIRAADLRLDNGYWKLARERLQSHDDKGNRSMQEQTLVDKVRQAAKDGRWKQCAGPAPAKKSPPHTSPSDIRKLRSWLPTLDQSKSASVRLGYTVAKMDAELEQAGVHMDNVVSYINEQIEYADALGERFRDQDTQVHCEALRIRKKIQQMSKSAAITGL</sequence>
<feature type="region of interest" description="Disordered" evidence="1">
    <location>
        <begin position="45"/>
        <end position="72"/>
    </location>
</feature>
<evidence type="ECO:0000313" key="5">
    <source>
        <dbReference type="Proteomes" id="UP000290189"/>
    </source>
</evidence>
<evidence type="ECO:0000313" key="2">
    <source>
        <dbReference type="EMBL" id="CEP02172.1"/>
    </source>
</evidence>
<keyword evidence="3" id="KW-0496">Mitochondrion</keyword>
<evidence type="ECO:0000313" key="3">
    <source>
        <dbReference type="EMBL" id="SPQ93639.1"/>
    </source>
</evidence>
<reference evidence="2 4" key="1">
    <citation type="submission" date="2015-02" db="EMBL/GenBank/DDBJ databases">
        <authorList>
            <person name="Chooi Y.-H."/>
        </authorList>
    </citation>
    <scope>NUCLEOTIDE SEQUENCE [LARGE SCALE GENOMIC DNA]</scope>
    <source>
        <strain evidence="2">E3</strain>
    </source>
</reference>
<geneLocation type="mitochondrion" evidence="3"/>
<accession>A0A0G4J3V5</accession>
<gene>
    <name evidence="2" type="ORF">PBRA_002437</name>
    <name evidence="3" type="ORF">PLBR_LOCUS854</name>
</gene>
<dbReference type="Proteomes" id="UP000039324">
    <property type="component" value="Unassembled WGS sequence"/>
</dbReference>
<dbReference type="AlphaFoldDB" id="A0A0G4J3V5"/>
<evidence type="ECO:0008006" key="6">
    <source>
        <dbReference type="Google" id="ProtNLM"/>
    </source>
</evidence>
<reference evidence="3 5" key="2">
    <citation type="submission" date="2018-03" db="EMBL/GenBank/DDBJ databases">
        <authorList>
            <person name="Fogelqvist J."/>
        </authorList>
    </citation>
    <scope>NUCLEOTIDE SEQUENCE [LARGE SCALE GENOMIC DNA]</scope>
</reference>
<dbReference type="EMBL" id="CDSF01000122">
    <property type="protein sequence ID" value="CEP02172.1"/>
    <property type="molecule type" value="Genomic_DNA"/>
</dbReference>
<name>A0A0G4J3V5_PLABS</name>
<dbReference type="EMBL" id="OVEO01000001">
    <property type="protein sequence ID" value="SPQ93639.1"/>
    <property type="molecule type" value="Genomic_DNA"/>
</dbReference>
<evidence type="ECO:0000313" key="4">
    <source>
        <dbReference type="Proteomes" id="UP000039324"/>
    </source>
</evidence>
<organism evidence="2 4">
    <name type="scientific">Plasmodiophora brassicae</name>
    <name type="common">Clubroot disease agent</name>
    <dbReference type="NCBI Taxonomy" id="37360"/>
    <lineage>
        <taxon>Eukaryota</taxon>
        <taxon>Sar</taxon>
        <taxon>Rhizaria</taxon>
        <taxon>Endomyxa</taxon>
        <taxon>Phytomyxea</taxon>
        <taxon>Plasmodiophorida</taxon>
        <taxon>Plasmodiophoridae</taxon>
        <taxon>Plasmodiophora</taxon>
    </lineage>
</organism>
<protein>
    <recommendedName>
        <fullName evidence="6">t-SNARE coiled-coil homology domain-containing protein</fullName>
    </recommendedName>
</protein>
<proteinExistence type="predicted"/>